<comment type="caution">
    <text evidence="1">The sequence shown here is derived from an EMBL/GenBank/DDBJ whole genome shotgun (WGS) entry which is preliminary data.</text>
</comment>
<reference evidence="1" key="1">
    <citation type="submission" date="2023-10" db="EMBL/GenBank/DDBJ databases">
        <authorList>
            <person name="Rodriguez Cubillos JULIANA M."/>
            <person name="De Vega J."/>
        </authorList>
    </citation>
    <scope>NUCLEOTIDE SEQUENCE</scope>
</reference>
<dbReference type="EMBL" id="CASHSV030000409">
    <property type="protein sequence ID" value="CAJ2663454.1"/>
    <property type="molecule type" value="Genomic_DNA"/>
</dbReference>
<sequence>MEYDLTIVAWTRKDAAKLSWCSLLLEEGVASGGAPAGDGSGGNLSFSSSIQLSQSPSAIIDTPKRSSAGNPDSSKSLPLSGGQAPGGHNVISGIYGDCYWQYGKGLGSVPFSPKSIAKRGLVRGIHQHSVCAVSVQKLCCYNQINTLYMPPSYRGAYRDQDKQWRRPMTSFALKPS</sequence>
<dbReference type="Proteomes" id="UP001177021">
    <property type="component" value="Unassembled WGS sequence"/>
</dbReference>
<protein>
    <submittedName>
        <fullName evidence="1">Uncharacterized protein</fullName>
    </submittedName>
</protein>
<proteinExistence type="predicted"/>
<evidence type="ECO:0000313" key="1">
    <source>
        <dbReference type="EMBL" id="CAJ2663454.1"/>
    </source>
</evidence>
<evidence type="ECO:0000313" key="2">
    <source>
        <dbReference type="Proteomes" id="UP001177021"/>
    </source>
</evidence>
<keyword evidence="2" id="KW-1185">Reference proteome</keyword>
<name>A0ACB0L264_TRIPR</name>
<gene>
    <name evidence="1" type="ORF">MILVUS5_LOCUS28882</name>
</gene>
<accession>A0ACB0L264</accession>
<organism evidence="1 2">
    <name type="scientific">Trifolium pratense</name>
    <name type="common">Red clover</name>
    <dbReference type="NCBI Taxonomy" id="57577"/>
    <lineage>
        <taxon>Eukaryota</taxon>
        <taxon>Viridiplantae</taxon>
        <taxon>Streptophyta</taxon>
        <taxon>Embryophyta</taxon>
        <taxon>Tracheophyta</taxon>
        <taxon>Spermatophyta</taxon>
        <taxon>Magnoliopsida</taxon>
        <taxon>eudicotyledons</taxon>
        <taxon>Gunneridae</taxon>
        <taxon>Pentapetalae</taxon>
        <taxon>rosids</taxon>
        <taxon>fabids</taxon>
        <taxon>Fabales</taxon>
        <taxon>Fabaceae</taxon>
        <taxon>Papilionoideae</taxon>
        <taxon>50 kb inversion clade</taxon>
        <taxon>NPAAA clade</taxon>
        <taxon>Hologalegina</taxon>
        <taxon>IRL clade</taxon>
        <taxon>Trifolieae</taxon>
        <taxon>Trifolium</taxon>
    </lineage>
</organism>